<protein>
    <submittedName>
        <fullName evidence="1">Uncharacterized protein</fullName>
    </submittedName>
</protein>
<dbReference type="AlphaFoldDB" id="A0A4Z2FAM4"/>
<reference evidence="1 2" key="1">
    <citation type="submission" date="2019-03" db="EMBL/GenBank/DDBJ databases">
        <title>First draft genome of Liparis tanakae, snailfish: a comprehensive survey of snailfish specific genes.</title>
        <authorList>
            <person name="Kim W."/>
            <person name="Song I."/>
            <person name="Jeong J.-H."/>
            <person name="Kim D."/>
            <person name="Kim S."/>
            <person name="Ryu S."/>
            <person name="Song J.Y."/>
            <person name="Lee S.K."/>
        </authorList>
    </citation>
    <scope>NUCLEOTIDE SEQUENCE [LARGE SCALE GENOMIC DNA]</scope>
    <source>
        <tissue evidence="1">Muscle</tissue>
    </source>
</reference>
<evidence type="ECO:0000313" key="1">
    <source>
        <dbReference type="EMBL" id="TNN38187.1"/>
    </source>
</evidence>
<name>A0A4Z2FAM4_9TELE</name>
<comment type="caution">
    <text evidence="1">The sequence shown here is derived from an EMBL/GenBank/DDBJ whole genome shotgun (WGS) entry which is preliminary data.</text>
</comment>
<dbReference type="OrthoDB" id="434126at2759"/>
<sequence length="63" mass="7076">MNGGEEPENQLPDIMRRSGEEVKTFLWSVTKEIMEVDDNKQCPPTGTLMNNLVCSQNETCLSS</sequence>
<organism evidence="1 2">
    <name type="scientific">Liparis tanakae</name>
    <name type="common">Tanaka's snailfish</name>
    <dbReference type="NCBI Taxonomy" id="230148"/>
    <lineage>
        <taxon>Eukaryota</taxon>
        <taxon>Metazoa</taxon>
        <taxon>Chordata</taxon>
        <taxon>Craniata</taxon>
        <taxon>Vertebrata</taxon>
        <taxon>Euteleostomi</taxon>
        <taxon>Actinopterygii</taxon>
        <taxon>Neopterygii</taxon>
        <taxon>Teleostei</taxon>
        <taxon>Neoteleostei</taxon>
        <taxon>Acanthomorphata</taxon>
        <taxon>Eupercaria</taxon>
        <taxon>Perciformes</taxon>
        <taxon>Cottioidei</taxon>
        <taxon>Cottales</taxon>
        <taxon>Liparidae</taxon>
        <taxon>Liparis</taxon>
    </lineage>
</organism>
<proteinExistence type="predicted"/>
<gene>
    <name evidence="1" type="ORF">EYF80_051655</name>
</gene>
<dbReference type="EMBL" id="SRLO01001397">
    <property type="protein sequence ID" value="TNN38187.1"/>
    <property type="molecule type" value="Genomic_DNA"/>
</dbReference>
<accession>A0A4Z2FAM4</accession>
<dbReference type="Proteomes" id="UP000314294">
    <property type="component" value="Unassembled WGS sequence"/>
</dbReference>
<evidence type="ECO:0000313" key="2">
    <source>
        <dbReference type="Proteomes" id="UP000314294"/>
    </source>
</evidence>
<keyword evidence="2" id="KW-1185">Reference proteome</keyword>